<dbReference type="InterPro" id="IPR000651">
    <property type="entry name" value="Ras-like_Gua-exchang_fac_N"/>
</dbReference>
<feature type="compositionally biased region" description="Low complexity" evidence="4">
    <location>
        <begin position="442"/>
        <end position="453"/>
    </location>
</feature>
<dbReference type="PROSITE" id="PS00720">
    <property type="entry name" value="RASGEF"/>
    <property type="match status" value="1"/>
</dbReference>
<keyword evidence="1 3" id="KW-0344">Guanine-nucleotide releasing factor</keyword>
<organism evidence="7 8">
    <name type="scientific">Ignelater luminosus</name>
    <name type="common">Cucubano</name>
    <name type="synonym">Pyrophorus luminosus</name>
    <dbReference type="NCBI Taxonomy" id="2038154"/>
    <lineage>
        <taxon>Eukaryota</taxon>
        <taxon>Metazoa</taxon>
        <taxon>Ecdysozoa</taxon>
        <taxon>Arthropoda</taxon>
        <taxon>Hexapoda</taxon>
        <taxon>Insecta</taxon>
        <taxon>Pterygota</taxon>
        <taxon>Neoptera</taxon>
        <taxon>Endopterygota</taxon>
        <taxon>Coleoptera</taxon>
        <taxon>Polyphaga</taxon>
        <taxon>Elateriformia</taxon>
        <taxon>Elateroidea</taxon>
        <taxon>Elateridae</taxon>
        <taxon>Agrypninae</taxon>
        <taxon>Pyrophorini</taxon>
        <taxon>Ignelater</taxon>
    </lineage>
</organism>
<dbReference type="GO" id="GO:0005886">
    <property type="term" value="C:plasma membrane"/>
    <property type="evidence" value="ECO:0007669"/>
    <property type="project" value="TreeGrafter"/>
</dbReference>
<protein>
    <recommendedName>
        <fullName evidence="2">CRK SH3-binding GNRP</fullName>
    </recommendedName>
</protein>
<dbReference type="PANTHER" id="PTHR23113">
    <property type="entry name" value="GUANINE NUCLEOTIDE EXCHANGE FACTOR"/>
    <property type="match status" value="1"/>
</dbReference>
<evidence type="ECO:0000313" key="7">
    <source>
        <dbReference type="EMBL" id="KAF2905548.1"/>
    </source>
</evidence>
<dbReference type="PROSITE" id="PS50212">
    <property type="entry name" value="RASGEF_NTER"/>
    <property type="match status" value="1"/>
</dbReference>
<dbReference type="InterPro" id="IPR023578">
    <property type="entry name" value="Ras_GEF_dom_sf"/>
</dbReference>
<dbReference type="Pfam" id="PF00618">
    <property type="entry name" value="RasGEF_N"/>
    <property type="match status" value="1"/>
</dbReference>
<dbReference type="InterPro" id="IPR008937">
    <property type="entry name" value="Ras-like_GEF"/>
</dbReference>
<dbReference type="PROSITE" id="PS50009">
    <property type="entry name" value="RASGEF_CAT"/>
    <property type="match status" value="1"/>
</dbReference>
<keyword evidence="8" id="KW-1185">Reference proteome</keyword>
<dbReference type="Pfam" id="PF00617">
    <property type="entry name" value="RasGEF"/>
    <property type="match status" value="1"/>
</dbReference>
<name>A0A8K0GQ16_IGNLU</name>
<dbReference type="CDD" id="cd06224">
    <property type="entry name" value="REM"/>
    <property type="match status" value="1"/>
</dbReference>
<feature type="compositionally biased region" description="Polar residues" evidence="4">
    <location>
        <begin position="606"/>
        <end position="630"/>
    </location>
</feature>
<feature type="region of interest" description="Disordered" evidence="4">
    <location>
        <begin position="193"/>
        <end position="250"/>
    </location>
</feature>
<dbReference type="OrthoDB" id="25179at2759"/>
<dbReference type="Gene3D" id="1.20.870.10">
    <property type="entry name" value="Son of sevenless (SoS) protein Chain: S domain 1"/>
    <property type="match status" value="1"/>
</dbReference>
<feature type="domain" description="N-terminal Ras-GEF" evidence="6">
    <location>
        <begin position="720"/>
        <end position="844"/>
    </location>
</feature>
<dbReference type="GO" id="GO:0007265">
    <property type="term" value="P:Ras protein signal transduction"/>
    <property type="evidence" value="ECO:0007669"/>
    <property type="project" value="TreeGrafter"/>
</dbReference>
<dbReference type="GO" id="GO:0005085">
    <property type="term" value="F:guanyl-nucleotide exchange factor activity"/>
    <property type="evidence" value="ECO:0007669"/>
    <property type="project" value="UniProtKB-KW"/>
</dbReference>
<accession>A0A8K0GQ16</accession>
<dbReference type="InterPro" id="IPR036964">
    <property type="entry name" value="RASGEF_cat_dom_sf"/>
</dbReference>
<proteinExistence type="predicted"/>
<evidence type="ECO:0000259" key="6">
    <source>
        <dbReference type="PROSITE" id="PS50212"/>
    </source>
</evidence>
<dbReference type="EMBL" id="VTPC01000505">
    <property type="protein sequence ID" value="KAF2905548.1"/>
    <property type="molecule type" value="Genomic_DNA"/>
</dbReference>
<dbReference type="Proteomes" id="UP000801492">
    <property type="component" value="Unassembled WGS sequence"/>
</dbReference>
<feature type="region of interest" description="Disordered" evidence="4">
    <location>
        <begin position="437"/>
        <end position="493"/>
    </location>
</feature>
<evidence type="ECO:0000256" key="4">
    <source>
        <dbReference type="SAM" id="MobiDB-lite"/>
    </source>
</evidence>
<feature type="compositionally biased region" description="Basic and acidic residues" evidence="4">
    <location>
        <begin position="454"/>
        <end position="464"/>
    </location>
</feature>
<dbReference type="CDD" id="cd00155">
    <property type="entry name" value="RasGEF"/>
    <property type="match status" value="1"/>
</dbReference>
<sequence>MRSPTNQGIRSHSPKGRSPKPDTADSTPITKGPAQELDILGKQIQIALKHFRDVVSKNKLEMLPGNGTIVLDTVWAINLAVKSSVSSEFSSSIVSATHHMYQSVARLIKLCDDVLIDGAESSALDQENVREVVAQVEDAVETLIKLAQEKITHQHTISYKTTPRTSYGNALEMPAQRNSLPDIPLTPRERQILEQTSCVPGKVRSSHSSESVLRDSSPPPKPPLPDGICRSNLDGAIPPPLPPKKRSSNRSYQLMDECFSSDNSLFASSLERMSLRSKSPEDSSSLLSASAGSLDSILNQSREEEEIRVLMDHNADNDTLVLDNDISDIAGANGTCNYWEDSVMNSSQNTSISLLNQSNELNVTNAEVNRLSNTDSGFVSISQRSSGYSKRSSQQSTISSQWSSKHSSSTITEIMKSENIIQKSFNTTQSQMRTELNFKQNTSSSSTVSSFVTSRDEVDQRVSFDDTPPAIPQKTRKKQERQPSPYDNVPDESMGGELLVACHLHQSQNMAASGSNMNDGRPPPLPPKKRHIMAYMEMFGNCSHANDQEFMRHSVHMVQGQWVQQPSSPGMPTTQSCTFSHSSQTSSRFTTHSSQIQTLTLQSSIGDCTTTTPSPLKSPNSSMITPTNNGIPPALPPKRARTKSNISEPPLSPTIPERKASPVKSLPDLLEHTANSSTIKPPEEKKTDKRESGDFNTCDIDLMEELDVNKHLVTKKTDEDGPEIRGGQADALIIMATKATKNGVFTYQEAFLTTYRTFISPYELINKLIRRYNHFYCIPDRKPRSREAFALIVRVVSDLTPSDLDSSLQQTLMDFVQQLISCGELTLAKALRVKHLEKHEAKQRSVSLTNYQSSLTLCSRVSTLLDFKSEQIAEQMTLLDAELFMKIEIPEVLIWAQEQNEERSPNLTRFTEHFNKMSYWARTRILSADAKDREKYFMKFIKIMKHLRKINNFNSYLALLSALDSAPVRRLEWQKHVQEGLKEYCALIDSSSSFRAYRQALAETQPPCIPYIGLVLQDLTFVHIGNSNLLPDGMINFSKRWQQFNIVENMKRFKKCTYSFKKNERIINFFQNFDDFIGEDAMWQLSESIKPRGGKKTT</sequence>
<feature type="compositionally biased region" description="Basic and acidic residues" evidence="4">
    <location>
        <begin position="681"/>
        <end position="693"/>
    </location>
</feature>
<evidence type="ECO:0000259" key="5">
    <source>
        <dbReference type="PROSITE" id="PS50009"/>
    </source>
</evidence>
<dbReference type="AlphaFoldDB" id="A0A8K0GQ16"/>
<evidence type="ECO:0000256" key="2">
    <source>
        <dbReference type="ARBA" id="ARBA00083313"/>
    </source>
</evidence>
<dbReference type="PANTHER" id="PTHR23113:SF224">
    <property type="entry name" value="RAP GUANINE NUCLEOTIDE EXCHANGE FACTOR 1"/>
    <property type="match status" value="1"/>
</dbReference>
<feature type="compositionally biased region" description="Polar residues" evidence="4">
    <location>
        <begin position="1"/>
        <end position="10"/>
    </location>
</feature>
<feature type="region of interest" description="Disordered" evidence="4">
    <location>
        <begin position="563"/>
        <end position="591"/>
    </location>
</feature>
<dbReference type="Gene3D" id="1.10.840.10">
    <property type="entry name" value="Ras guanine-nucleotide exchange factors catalytic domain"/>
    <property type="match status" value="1"/>
</dbReference>
<comment type="caution">
    <text evidence="7">The sequence shown here is derived from an EMBL/GenBank/DDBJ whole genome shotgun (WGS) entry which is preliminary data.</text>
</comment>
<dbReference type="InterPro" id="IPR019804">
    <property type="entry name" value="Ras_G-nucl-exch_fac_CS"/>
</dbReference>
<dbReference type="InterPro" id="IPR001895">
    <property type="entry name" value="RASGEF_cat_dom"/>
</dbReference>
<feature type="region of interest" description="Disordered" evidence="4">
    <location>
        <begin position="605"/>
        <end position="694"/>
    </location>
</feature>
<feature type="compositionally biased region" description="Low complexity" evidence="4">
    <location>
        <begin position="573"/>
        <end position="591"/>
    </location>
</feature>
<dbReference type="SMART" id="SM00229">
    <property type="entry name" value="RasGEFN"/>
    <property type="match status" value="1"/>
</dbReference>
<feature type="domain" description="Ras-GEF" evidence="5">
    <location>
        <begin position="868"/>
        <end position="1092"/>
    </location>
</feature>
<evidence type="ECO:0000313" key="8">
    <source>
        <dbReference type="Proteomes" id="UP000801492"/>
    </source>
</evidence>
<feature type="compositionally biased region" description="Low complexity" evidence="4">
    <location>
        <begin position="380"/>
        <end position="408"/>
    </location>
</feature>
<reference evidence="7" key="1">
    <citation type="submission" date="2019-08" db="EMBL/GenBank/DDBJ databases">
        <title>The genome of the North American firefly Photinus pyralis.</title>
        <authorList>
            <consortium name="Photinus pyralis genome working group"/>
            <person name="Fallon T.R."/>
            <person name="Sander Lower S.E."/>
            <person name="Weng J.-K."/>
        </authorList>
    </citation>
    <scope>NUCLEOTIDE SEQUENCE</scope>
    <source>
        <strain evidence="7">TRF0915ILg1</strain>
        <tissue evidence="7">Whole body</tissue>
    </source>
</reference>
<feature type="compositionally biased region" description="Polar residues" evidence="4">
    <location>
        <begin position="563"/>
        <end position="572"/>
    </location>
</feature>
<dbReference type="SUPFAM" id="SSF48366">
    <property type="entry name" value="Ras GEF"/>
    <property type="match status" value="1"/>
</dbReference>
<evidence type="ECO:0000256" key="3">
    <source>
        <dbReference type="PROSITE-ProRule" id="PRU00168"/>
    </source>
</evidence>
<dbReference type="SMART" id="SM00147">
    <property type="entry name" value="RasGEF"/>
    <property type="match status" value="1"/>
</dbReference>
<gene>
    <name evidence="7" type="ORF">ILUMI_00633</name>
</gene>
<evidence type="ECO:0000256" key="1">
    <source>
        <dbReference type="ARBA" id="ARBA00022658"/>
    </source>
</evidence>
<feature type="region of interest" description="Disordered" evidence="4">
    <location>
        <begin position="1"/>
        <end position="32"/>
    </location>
</feature>
<feature type="region of interest" description="Disordered" evidence="4">
    <location>
        <begin position="379"/>
        <end position="408"/>
    </location>
</feature>
<dbReference type="FunFam" id="1.10.840.10:FF:000009">
    <property type="entry name" value="rap guanine nucleotide exchange factor 1"/>
    <property type="match status" value="1"/>
</dbReference>